<dbReference type="AlphaFoldDB" id="A0A7G9Z3V3"/>
<reference evidence="1" key="1">
    <citation type="submission" date="2020-06" db="EMBL/GenBank/DDBJ databases">
        <title>Unique genomic features of the anaerobic methanotrophic archaea.</title>
        <authorList>
            <person name="Chadwick G.L."/>
            <person name="Skennerton C.T."/>
            <person name="Laso-Perez R."/>
            <person name="Leu A.O."/>
            <person name="Speth D.R."/>
            <person name="Yu H."/>
            <person name="Morgan-Lang C."/>
            <person name="Hatzenpichler R."/>
            <person name="Goudeau D."/>
            <person name="Malmstrom R."/>
            <person name="Brazelton W.J."/>
            <person name="Woyke T."/>
            <person name="Hallam S.J."/>
            <person name="Tyson G.W."/>
            <person name="Wegener G."/>
            <person name="Boetius A."/>
            <person name="Orphan V."/>
        </authorList>
    </citation>
    <scope>NUCLEOTIDE SEQUENCE</scope>
</reference>
<name>A0A7G9Z3V3_9EURY</name>
<accession>A0A7G9Z3V3</accession>
<evidence type="ECO:0000313" key="1">
    <source>
        <dbReference type="EMBL" id="QNO54937.1"/>
    </source>
</evidence>
<proteinExistence type="predicted"/>
<protein>
    <submittedName>
        <fullName evidence="1">Uncharacterized protein</fullName>
    </submittedName>
</protein>
<dbReference type="EMBL" id="MT631598">
    <property type="protein sequence ID" value="QNO54937.1"/>
    <property type="molecule type" value="Genomic_DNA"/>
</dbReference>
<sequence>MIGFQRGNKFDFSLFNERNNNVFSSLRYENELFII</sequence>
<gene>
    <name evidence="1" type="ORF">PADEGAKA_00039</name>
</gene>
<organism evidence="1">
    <name type="scientific">Candidatus Methanophaga sp. ANME-1 ERB7</name>
    <dbReference type="NCBI Taxonomy" id="2759913"/>
    <lineage>
        <taxon>Archaea</taxon>
        <taxon>Methanobacteriati</taxon>
        <taxon>Methanobacteriota</taxon>
        <taxon>Stenosarchaea group</taxon>
        <taxon>Methanomicrobia</taxon>
        <taxon>Candidatus Methanophagales</taxon>
        <taxon>Candidatus Methanophagaceae</taxon>
        <taxon>Candidatus Methanophaga</taxon>
    </lineage>
</organism>